<dbReference type="InterPro" id="IPR001254">
    <property type="entry name" value="Trypsin_dom"/>
</dbReference>
<dbReference type="HOGENOM" id="CLU_006842_7_6_1"/>
<dbReference type="Proteomes" id="UP000007801">
    <property type="component" value="Unassembled WGS sequence"/>
</dbReference>
<reference evidence="11 12" key="1">
    <citation type="journal article" date="2007" name="Nature">
        <title>Evolution of genes and genomes on the Drosophila phylogeny.</title>
        <authorList>
            <consortium name="Drosophila 12 Genomes Consortium"/>
            <person name="Clark A.G."/>
            <person name="Eisen M.B."/>
            <person name="Smith D.R."/>
            <person name="Bergman C.M."/>
            <person name="Oliver B."/>
            <person name="Markow T.A."/>
            <person name="Kaufman T.C."/>
            <person name="Kellis M."/>
            <person name="Gelbart W."/>
            <person name="Iyer V.N."/>
            <person name="Pollard D.A."/>
            <person name="Sackton T.B."/>
            <person name="Larracuente A.M."/>
            <person name="Singh N.D."/>
            <person name="Abad J.P."/>
            <person name="Abt D.N."/>
            <person name="Adryan B."/>
            <person name="Aguade M."/>
            <person name="Akashi H."/>
            <person name="Anderson W.W."/>
            <person name="Aquadro C.F."/>
            <person name="Ardell D.H."/>
            <person name="Arguello R."/>
            <person name="Artieri C.G."/>
            <person name="Barbash D.A."/>
            <person name="Barker D."/>
            <person name="Barsanti P."/>
            <person name="Batterham P."/>
            <person name="Batzoglou S."/>
            <person name="Begun D."/>
            <person name="Bhutkar A."/>
            <person name="Blanco E."/>
            <person name="Bosak S.A."/>
            <person name="Bradley R.K."/>
            <person name="Brand A.D."/>
            <person name="Brent M.R."/>
            <person name="Brooks A.N."/>
            <person name="Brown R.H."/>
            <person name="Butlin R.K."/>
            <person name="Caggese C."/>
            <person name="Calvi B.R."/>
            <person name="Bernardo de Carvalho A."/>
            <person name="Caspi A."/>
            <person name="Castrezana S."/>
            <person name="Celniker S.E."/>
            <person name="Chang J.L."/>
            <person name="Chapple C."/>
            <person name="Chatterji S."/>
            <person name="Chinwalla A."/>
            <person name="Civetta A."/>
            <person name="Clifton S.W."/>
            <person name="Comeron J.M."/>
            <person name="Costello J.C."/>
            <person name="Coyne J.A."/>
            <person name="Daub J."/>
            <person name="David R.G."/>
            <person name="Delcher A.L."/>
            <person name="Delehaunty K."/>
            <person name="Do C.B."/>
            <person name="Ebling H."/>
            <person name="Edwards K."/>
            <person name="Eickbush T."/>
            <person name="Evans J.D."/>
            <person name="Filipski A."/>
            <person name="Findeiss S."/>
            <person name="Freyhult E."/>
            <person name="Fulton L."/>
            <person name="Fulton R."/>
            <person name="Garcia A.C."/>
            <person name="Gardiner A."/>
            <person name="Garfield D.A."/>
            <person name="Garvin B.E."/>
            <person name="Gibson G."/>
            <person name="Gilbert D."/>
            <person name="Gnerre S."/>
            <person name="Godfrey J."/>
            <person name="Good R."/>
            <person name="Gotea V."/>
            <person name="Gravely B."/>
            <person name="Greenberg A.J."/>
            <person name="Griffiths-Jones S."/>
            <person name="Gross S."/>
            <person name="Guigo R."/>
            <person name="Gustafson E.A."/>
            <person name="Haerty W."/>
            <person name="Hahn M.W."/>
            <person name="Halligan D.L."/>
            <person name="Halpern A.L."/>
            <person name="Halter G.M."/>
            <person name="Han M.V."/>
            <person name="Heger A."/>
            <person name="Hillier L."/>
            <person name="Hinrichs A.S."/>
            <person name="Holmes I."/>
            <person name="Hoskins R.A."/>
            <person name="Hubisz M.J."/>
            <person name="Hultmark D."/>
            <person name="Huntley M.A."/>
            <person name="Jaffe D.B."/>
            <person name="Jagadeeshan S."/>
            <person name="Jeck W.R."/>
            <person name="Johnson J."/>
            <person name="Jones C.D."/>
            <person name="Jordan W.C."/>
            <person name="Karpen G.H."/>
            <person name="Kataoka E."/>
            <person name="Keightley P.D."/>
            <person name="Kheradpour P."/>
            <person name="Kirkness E.F."/>
            <person name="Koerich L.B."/>
            <person name="Kristiansen K."/>
            <person name="Kudrna D."/>
            <person name="Kulathinal R.J."/>
            <person name="Kumar S."/>
            <person name="Kwok R."/>
            <person name="Lander E."/>
            <person name="Langley C.H."/>
            <person name="Lapoint R."/>
            <person name="Lazzaro B.P."/>
            <person name="Lee S.J."/>
            <person name="Levesque L."/>
            <person name="Li R."/>
            <person name="Lin C.F."/>
            <person name="Lin M.F."/>
            <person name="Lindblad-Toh K."/>
            <person name="Llopart A."/>
            <person name="Long M."/>
            <person name="Low L."/>
            <person name="Lozovsky E."/>
            <person name="Lu J."/>
            <person name="Luo M."/>
            <person name="Machado C.A."/>
            <person name="Makalowski W."/>
            <person name="Marzo M."/>
            <person name="Matsuda M."/>
            <person name="Matzkin L."/>
            <person name="McAllister B."/>
            <person name="McBride C.S."/>
            <person name="McKernan B."/>
            <person name="McKernan K."/>
            <person name="Mendez-Lago M."/>
            <person name="Minx P."/>
            <person name="Mollenhauer M.U."/>
            <person name="Montooth K."/>
            <person name="Mount S.M."/>
            <person name="Mu X."/>
            <person name="Myers E."/>
            <person name="Negre B."/>
            <person name="Newfeld S."/>
            <person name="Nielsen R."/>
            <person name="Noor M.A."/>
            <person name="O'Grady P."/>
            <person name="Pachter L."/>
            <person name="Papaceit M."/>
            <person name="Parisi M.J."/>
            <person name="Parisi M."/>
            <person name="Parts L."/>
            <person name="Pedersen J.S."/>
            <person name="Pesole G."/>
            <person name="Phillippy A.M."/>
            <person name="Ponting C.P."/>
            <person name="Pop M."/>
            <person name="Porcelli D."/>
            <person name="Powell J.R."/>
            <person name="Prohaska S."/>
            <person name="Pruitt K."/>
            <person name="Puig M."/>
            <person name="Quesneville H."/>
            <person name="Ram K.R."/>
            <person name="Rand D."/>
            <person name="Rasmussen M.D."/>
            <person name="Reed L.K."/>
            <person name="Reenan R."/>
            <person name="Reily A."/>
            <person name="Remington K.A."/>
            <person name="Rieger T.T."/>
            <person name="Ritchie M.G."/>
            <person name="Robin C."/>
            <person name="Rogers Y.H."/>
            <person name="Rohde C."/>
            <person name="Rozas J."/>
            <person name="Rubenfield M.J."/>
            <person name="Ruiz A."/>
            <person name="Russo S."/>
            <person name="Salzberg S.L."/>
            <person name="Sanchez-Gracia A."/>
            <person name="Saranga D.J."/>
            <person name="Sato H."/>
            <person name="Schaeffer S.W."/>
            <person name="Schatz M.C."/>
            <person name="Schlenke T."/>
            <person name="Schwartz R."/>
            <person name="Segarra C."/>
            <person name="Singh R.S."/>
            <person name="Sirot L."/>
            <person name="Sirota M."/>
            <person name="Sisneros N.B."/>
            <person name="Smith C.D."/>
            <person name="Smith T.F."/>
            <person name="Spieth J."/>
            <person name="Stage D.E."/>
            <person name="Stark A."/>
            <person name="Stephan W."/>
            <person name="Strausberg R.L."/>
            <person name="Strempel S."/>
            <person name="Sturgill D."/>
            <person name="Sutton G."/>
            <person name="Sutton G.G."/>
            <person name="Tao W."/>
            <person name="Teichmann S."/>
            <person name="Tobari Y.N."/>
            <person name="Tomimura Y."/>
            <person name="Tsolas J.M."/>
            <person name="Valente V.L."/>
            <person name="Venter E."/>
            <person name="Venter J.C."/>
            <person name="Vicario S."/>
            <person name="Vieira F.G."/>
            <person name="Vilella A.J."/>
            <person name="Villasante A."/>
            <person name="Walenz B."/>
            <person name="Wang J."/>
            <person name="Wasserman M."/>
            <person name="Watts T."/>
            <person name="Wilson D."/>
            <person name="Wilson R.K."/>
            <person name="Wing R.A."/>
            <person name="Wolfner M.F."/>
            <person name="Wong A."/>
            <person name="Wong G.K."/>
            <person name="Wu C.I."/>
            <person name="Wu G."/>
            <person name="Yamamoto D."/>
            <person name="Yang H.P."/>
            <person name="Yang S.P."/>
            <person name="Yorke J.A."/>
            <person name="Yoshida K."/>
            <person name="Zdobnov E."/>
            <person name="Zhang P."/>
            <person name="Zhang Y."/>
            <person name="Zimin A.V."/>
            <person name="Baldwin J."/>
            <person name="Abdouelleil A."/>
            <person name="Abdulkadir J."/>
            <person name="Abebe A."/>
            <person name="Abera B."/>
            <person name="Abreu J."/>
            <person name="Acer S.C."/>
            <person name="Aftuck L."/>
            <person name="Alexander A."/>
            <person name="An P."/>
            <person name="Anderson E."/>
            <person name="Anderson S."/>
            <person name="Arachi H."/>
            <person name="Azer M."/>
            <person name="Bachantsang P."/>
            <person name="Barry A."/>
            <person name="Bayul T."/>
            <person name="Berlin A."/>
            <person name="Bessette D."/>
            <person name="Bloom T."/>
            <person name="Blye J."/>
            <person name="Boguslavskiy L."/>
            <person name="Bonnet C."/>
            <person name="Boukhgalter B."/>
            <person name="Bourzgui I."/>
            <person name="Brown A."/>
            <person name="Cahill P."/>
            <person name="Channer S."/>
            <person name="Cheshatsang Y."/>
            <person name="Chuda L."/>
            <person name="Citroen M."/>
            <person name="Collymore A."/>
            <person name="Cooke P."/>
            <person name="Costello M."/>
            <person name="D'Aco K."/>
            <person name="Daza R."/>
            <person name="De Haan G."/>
            <person name="DeGray S."/>
            <person name="DeMaso C."/>
            <person name="Dhargay N."/>
            <person name="Dooley K."/>
            <person name="Dooley E."/>
            <person name="Doricent M."/>
            <person name="Dorje P."/>
            <person name="Dorjee K."/>
            <person name="Dupes A."/>
            <person name="Elong R."/>
            <person name="Falk J."/>
            <person name="Farina A."/>
            <person name="Faro S."/>
            <person name="Ferguson D."/>
            <person name="Fisher S."/>
            <person name="Foley C.D."/>
            <person name="Franke A."/>
            <person name="Friedrich D."/>
            <person name="Gadbois L."/>
            <person name="Gearin G."/>
            <person name="Gearin C.R."/>
            <person name="Giannoukos G."/>
            <person name="Goode T."/>
            <person name="Graham J."/>
            <person name="Grandbois E."/>
            <person name="Grewal S."/>
            <person name="Gyaltsen K."/>
            <person name="Hafez N."/>
            <person name="Hagos B."/>
            <person name="Hall J."/>
            <person name="Henson C."/>
            <person name="Hollinger A."/>
            <person name="Honan T."/>
            <person name="Huard M.D."/>
            <person name="Hughes L."/>
            <person name="Hurhula B."/>
            <person name="Husby M.E."/>
            <person name="Kamat A."/>
            <person name="Kanga B."/>
            <person name="Kashin S."/>
            <person name="Khazanovich D."/>
            <person name="Kisner P."/>
            <person name="Lance K."/>
            <person name="Lara M."/>
            <person name="Lee W."/>
            <person name="Lennon N."/>
            <person name="Letendre F."/>
            <person name="LeVine R."/>
            <person name="Lipovsky A."/>
            <person name="Liu X."/>
            <person name="Liu J."/>
            <person name="Liu S."/>
            <person name="Lokyitsang T."/>
            <person name="Lokyitsang Y."/>
            <person name="Lubonja R."/>
            <person name="Lui A."/>
            <person name="MacDonald P."/>
            <person name="Magnisalis V."/>
            <person name="Maru K."/>
            <person name="Matthews C."/>
            <person name="McCusker W."/>
            <person name="McDonough S."/>
            <person name="Mehta T."/>
            <person name="Meldrim J."/>
            <person name="Meneus L."/>
            <person name="Mihai O."/>
            <person name="Mihalev A."/>
            <person name="Mihova T."/>
            <person name="Mittelman R."/>
            <person name="Mlenga V."/>
            <person name="Montmayeur A."/>
            <person name="Mulrain L."/>
            <person name="Navidi A."/>
            <person name="Naylor J."/>
            <person name="Negash T."/>
            <person name="Nguyen T."/>
            <person name="Nguyen N."/>
            <person name="Nicol R."/>
            <person name="Norbu C."/>
            <person name="Norbu N."/>
            <person name="Novod N."/>
            <person name="O'Neill B."/>
            <person name="Osman S."/>
            <person name="Markiewicz E."/>
            <person name="Oyono O.L."/>
            <person name="Patti C."/>
            <person name="Phunkhang P."/>
            <person name="Pierre F."/>
            <person name="Priest M."/>
            <person name="Raghuraman S."/>
            <person name="Rege F."/>
            <person name="Reyes R."/>
            <person name="Rise C."/>
            <person name="Rogov P."/>
            <person name="Ross K."/>
            <person name="Ryan E."/>
            <person name="Settipalli S."/>
            <person name="Shea T."/>
            <person name="Sherpa N."/>
            <person name="Shi L."/>
            <person name="Shih D."/>
            <person name="Sparrow T."/>
            <person name="Spaulding J."/>
            <person name="Stalker J."/>
            <person name="Stange-Thomann N."/>
            <person name="Stavropoulos S."/>
            <person name="Stone C."/>
            <person name="Strader C."/>
            <person name="Tesfaye S."/>
            <person name="Thomson T."/>
            <person name="Thoulutsang Y."/>
            <person name="Thoulutsang D."/>
            <person name="Topham K."/>
            <person name="Topping I."/>
            <person name="Tsamla T."/>
            <person name="Vassiliev H."/>
            <person name="Vo A."/>
            <person name="Wangchuk T."/>
            <person name="Wangdi T."/>
            <person name="Weiand M."/>
            <person name="Wilkinson J."/>
            <person name="Wilson A."/>
            <person name="Yadav S."/>
            <person name="Young G."/>
            <person name="Yu Q."/>
            <person name="Zembek L."/>
            <person name="Zhong D."/>
            <person name="Zimmer A."/>
            <person name="Zwirko Z."/>
            <person name="Jaffe D.B."/>
            <person name="Alvarez P."/>
            <person name="Brockman W."/>
            <person name="Butler J."/>
            <person name="Chin C."/>
            <person name="Gnerre S."/>
            <person name="Grabherr M."/>
            <person name="Kleber M."/>
            <person name="Mauceli E."/>
            <person name="MacCallum I."/>
        </authorList>
    </citation>
    <scope>NUCLEOTIDE SEQUENCE [LARGE SCALE GENOMIC DNA]</scope>
    <source>
        <strain evidence="12">Tucson 14024-0371.13</strain>
    </source>
</reference>
<dbReference type="Pfam" id="PF00089">
    <property type="entry name" value="Trypsin"/>
    <property type="match status" value="1"/>
</dbReference>
<dbReference type="SMR" id="B3M4K2"/>
<dbReference type="CDD" id="cd00190">
    <property type="entry name" value="Tryp_SPc"/>
    <property type="match status" value="1"/>
</dbReference>
<dbReference type="InterPro" id="IPR033116">
    <property type="entry name" value="TRYPSIN_SER"/>
</dbReference>
<evidence type="ECO:0000256" key="2">
    <source>
        <dbReference type="ARBA" id="ARBA00022729"/>
    </source>
</evidence>
<dbReference type="PROSITE" id="PS00134">
    <property type="entry name" value="TRYPSIN_HIS"/>
    <property type="match status" value="1"/>
</dbReference>
<comment type="similarity">
    <text evidence="7">Belongs to the peptidase S1 family. CLIP subfamily.</text>
</comment>
<dbReference type="Gene3D" id="2.40.10.10">
    <property type="entry name" value="Trypsin-like serine proteases"/>
    <property type="match status" value="2"/>
</dbReference>
<dbReference type="PANTHER" id="PTHR24256">
    <property type="entry name" value="TRYPTASE-RELATED"/>
    <property type="match status" value="1"/>
</dbReference>
<evidence type="ECO:0000256" key="9">
    <source>
        <dbReference type="SAM" id="SignalP"/>
    </source>
</evidence>
<dbReference type="InterPro" id="IPR018114">
    <property type="entry name" value="TRYPSIN_HIS"/>
</dbReference>
<accession>B3M4K2</accession>
<dbReference type="InterPro" id="IPR001314">
    <property type="entry name" value="Peptidase_S1A"/>
</dbReference>
<keyword evidence="6" id="KW-1015">Disulfide bond</keyword>
<dbReference type="EMBL" id="CH902618">
    <property type="protein sequence ID" value="EDV40496.2"/>
    <property type="molecule type" value="Genomic_DNA"/>
</dbReference>
<evidence type="ECO:0000256" key="4">
    <source>
        <dbReference type="ARBA" id="ARBA00022825"/>
    </source>
</evidence>
<evidence type="ECO:0000256" key="1">
    <source>
        <dbReference type="ARBA" id="ARBA00022670"/>
    </source>
</evidence>
<keyword evidence="2 9" id="KW-0732">Signal</keyword>
<name>B3M4K2_DROAN</name>
<dbReference type="FunCoup" id="B3M4K2">
    <property type="interactions" value="3"/>
</dbReference>
<keyword evidence="12" id="KW-1185">Reference proteome</keyword>
<sequence length="279" mass="30728">MFTMKLLLFILWIAFCSAIPFWNTSEVQPFITNGEMAEVGQFPYQAGINVSFGDLGWTWCGGTLISHYWVITAAHCMDGAESATVYLGATNIQDEDEPGQKRFVVDKSRIIVHSSYLASTTANDISLIRLPRFVIFTDRIRPASLPRRVNGSFPTYESLKAIASGWGRDSDASETVSPVLKYVEMPIMPQAVCRMYWSGAVSEKMICMSTTSGKSTCHGDSGGPLVYRNGNSTYLIGATSFGSSMGCQVGFPAVFTRISSYLEWILDHVIVSSKPINFL</sequence>
<keyword evidence="1 8" id="KW-0645">Protease</keyword>
<dbReference type="InterPro" id="IPR043504">
    <property type="entry name" value="Peptidase_S1_PA_chymotrypsin"/>
</dbReference>
<evidence type="ECO:0000256" key="5">
    <source>
        <dbReference type="ARBA" id="ARBA00023145"/>
    </source>
</evidence>
<evidence type="ECO:0000313" key="11">
    <source>
        <dbReference type="EMBL" id="EDV40496.2"/>
    </source>
</evidence>
<evidence type="ECO:0000256" key="3">
    <source>
        <dbReference type="ARBA" id="ARBA00022801"/>
    </source>
</evidence>
<keyword evidence="5" id="KW-0865">Zymogen</keyword>
<dbReference type="PROSITE" id="PS50240">
    <property type="entry name" value="TRYPSIN_DOM"/>
    <property type="match status" value="1"/>
</dbReference>
<dbReference type="InterPro" id="IPR009003">
    <property type="entry name" value="Peptidase_S1_PA"/>
</dbReference>
<dbReference type="FunFam" id="2.40.10.10:FF:000073">
    <property type="entry name" value="Trypsin alpha"/>
    <property type="match status" value="1"/>
</dbReference>
<protein>
    <recommendedName>
        <fullName evidence="10">Peptidase S1 domain-containing protein</fullName>
    </recommendedName>
</protein>
<dbReference type="PRINTS" id="PR00722">
    <property type="entry name" value="CHYMOTRYPSIN"/>
</dbReference>
<proteinExistence type="inferred from homology"/>
<dbReference type="SMART" id="SM00020">
    <property type="entry name" value="Tryp_SPc"/>
    <property type="match status" value="1"/>
</dbReference>
<feature type="domain" description="Peptidase S1" evidence="10">
    <location>
        <begin position="31"/>
        <end position="270"/>
    </location>
</feature>
<evidence type="ECO:0000259" key="10">
    <source>
        <dbReference type="PROSITE" id="PS50240"/>
    </source>
</evidence>
<dbReference type="PROSITE" id="PS00135">
    <property type="entry name" value="TRYPSIN_SER"/>
    <property type="match status" value="1"/>
</dbReference>
<dbReference type="SUPFAM" id="SSF50494">
    <property type="entry name" value="Trypsin-like serine proteases"/>
    <property type="match status" value="1"/>
</dbReference>
<dbReference type="AlphaFoldDB" id="B3M4K2"/>
<organism evidence="11 12">
    <name type="scientific">Drosophila ananassae</name>
    <name type="common">Fruit fly</name>
    <dbReference type="NCBI Taxonomy" id="7217"/>
    <lineage>
        <taxon>Eukaryota</taxon>
        <taxon>Metazoa</taxon>
        <taxon>Ecdysozoa</taxon>
        <taxon>Arthropoda</taxon>
        <taxon>Hexapoda</taxon>
        <taxon>Insecta</taxon>
        <taxon>Pterygota</taxon>
        <taxon>Neoptera</taxon>
        <taxon>Endopterygota</taxon>
        <taxon>Diptera</taxon>
        <taxon>Brachycera</taxon>
        <taxon>Muscomorpha</taxon>
        <taxon>Ephydroidea</taxon>
        <taxon>Drosophilidae</taxon>
        <taxon>Drosophila</taxon>
        <taxon>Sophophora</taxon>
    </lineage>
</organism>
<dbReference type="GO" id="GO:0006508">
    <property type="term" value="P:proteolysis"/>
    <property type="evidence" value="ECO:0007669"/>
    <property type="project" value="UniProtKB-KW"/>
</dbReference>
<dbReference type="eggNOG" id="KOG3627">
    <property type="taxonomic scope" value="Eukaryota"/>
</dbReference>
<dbReference type="GO" id="GO:0004252">
    <property type="term" value="F:serine-type endopeptidase activity"/>
    <property type="evidence" value="ECO:0007669"/>
    <property type="project" value="InterPro"/>
</dbReference>
<dbReference type="OrthoDB" id="5565075at2759"/>
<dbReference type="FunFam" id="2.40.10.10:FF:000025">
    <property type="entry name" value="serine proteases 1/2"/>
    <property type="match status" value="1"/>
</dbReference>
<evidence type="ECO:0000313" key="12">
    <source>
        <dbReference type="Proteomes" id="UP000007801"/>
    </source>
</evidence>
<feature type="signal peptide" evidence="9">
    <location>
        <begin position="1"/>
        <end position="18"/>
    </location>
</feature>
<dbReference type="STRING" id="7217.B3M4K2"/>
<dbReference type="InParanoid" id="B3M4K2"/>
<dbReference type="InterPro" id="IPR051487">
    <property type="entry name" value="Ser/Thr_Proteases_Immune/Dev"/>
</dbReference>
<keyword evidence="3 8" id="KW-0378">Hydrolase</keyword>
<evidence type="ECO:0000256" key="8">
    <source>
        <dbReference type="RuleBase" id="RU363034"/>
    </source>
</evidence>
<gene>
    <name evidence="11" type="primary">Dana\GF10540</name>
    <name evidence="11" type="synonym">dana_GLEANR_10494</name>
    <name evidence="11" type="ORF">GF10540</name>
</gene>
<evidence type="ECO:0000256" key="6">
    <source>
        <dbReference type="ARBA" id="ARBA00023157"/>
    </source>
</evidence>
<evidence type="ECO:0000256" key="7">
    <source>
        <dbReference type="ARBA" id="ARBA00024195"/>
    </source>
</evidence>
<keyword evidence="4 8" id="KW-0720">Serine protease</keyword>
<dbReference type="KEGG" id="dan:6493409"/>
<feature type="chain" id="PRO_5006454507" description="Peptidase S1 domain-containing protein" evidence="9">
    <location>
        <begin position="19"/>
        <end position="279"/>
    </location>
</feature>
<dbReference type="MEROPS" id="S01.B07"/>